<organism evidence="1">
    <name type="scientific">Sesamum radiatum</name>
    <name type="common">Black benniseed</name>
    <dbReference type="NCBI Taxonomy" id="300843"/>
    <lineage>
        <taxon>Eukaryota</taxon>
        <taxon>Viridiplantae</taxon>
        <taxon>Streptophyta</taxon>
        <taxon>Embryophyta</taxon>
        <taxon>Tracheophyta</taxon>
        <taxon>Spermatophyta</taxon>
        <taxon>Magnoliopsida</taxon>
        <taxon>eudicotyledons</taxon>
        <taxon>Gunneridae</taxon>
        <taxon>Pentapetalae</taxon>
        <taxon>asterids</taxon>
        <taxon>lamiids</taxon>
        <taxon>Lamiales</taxon>
        <taxon>Pedaliaceae</taxon>
        <taxon>Sesamum</taxon>
    </lineage>
</organism>
<comment type="caution">
    <text evidence="1">The sequence shown here is derived from an EMBL/GenBank/DDBJ whole genome shotgun (WGS) entry which is preliminary data.</text>
</comment>
<dbReference type="AlphaFoldDB" id="A0AAW2JI44"/>
<reference evidence="1" key="2">
    <citation type="journal article" date="2024" name="Plant">
        <title>Genomic evolution and insights into agronomic trait innovations of Sesamum species.</title>
        <authorList>
            <person name="Miao H."/>
            <person name="Wang L."/>
            <person name="Qu L."/>
            <person name="Liu H."/>
            <person name="Sun Y."/>
            <person name="Le M."/>
            <person name="Wang Q."/>
            <person name="Wei S."/>
            <person name="Zheng Y."/>
            <person name="Lin W."/>
            <person name="Duan Y."/>
            <person name="Cao H."/>
            <person name="Xiong S."/>
            <person name="Wang X."/>
            <person name="Wei L."/>
            <person name="Li C."/>
            <person name="Ma Q."/>
            <person name="Ju M."/>
            <person name="Zhao R."/>
            <person name="Li G."/>
            <person name="Mu C."/>
            <person name="Tian Q."/>
            <person name="Mei H."/>
            <person name="Zhang T."/>
            <person name="Gao T."/>
            <person name="Zhang H."/>
        </authorList>
    </citation>
    <scope>NUCLEOTIDE SEQUENCE</scope>
    <source>
        <strain evidence="1">G02</strain>
    </source>
</reference>
<protein>
    <recommendedName>
        <fullName evidence="2">Reverse transcriptase zinc-binding domain-containing protein</fullName>
    </recommendedName>
</protein>
<name>A0AAW2JI44_SESRA</name>
<accession>A0AAW2JI44</accession>
<sequence>MLAKQVWRIIMKPDALLSRILKQKYFPSTDVFQAVAGPGCSFTWRSIISARDLLSAVCDGRWERSLCENLDRGLLRYSPPKILSVGMPR</sequence>
<proteinExistence type="predicted"/>
<dbReference type="EMBL" id="JACGWJ010000235">
    <property type="protein sequence ID" value="KAL0294028.1"/>
    <property type="molecule type" value="Genomic_DNA"/>
</dbReference>
<evidence type="ECO:0008006" key="2">
    <source>
        <dbReference type="Google" id="ProtNLM"/>
    </source>
</evidence>
<reference evidence="1" key="1">
    <citation type="submission" date="2020-06" db="EMBL/GenBank/DDBJ databases">
        <authorList>
            <person name="Li T."/>
            <person name="Hu X."/>
            <person name="Zhang T."/>
            <person name="Song X."/>
            <person name="Zhang H."/>
            <person name="Dai N."/>
            <person name="Sheng W."/>
            <person name="Hou X."/>
            <person name="Wei L."/>
        </authorList>
    </citation>
    <scope>NUCLEOTIDE SEQUENCE</scope>
    <source>
        <strain evidence="1">G02</strain>
        <tissue evidence="1">Leaf</tissue>
    </source>
</reference>
<gene>
    <name evidence="1" type="ORF">Sradi_6907000</name>
</gene>
<evidence type="ECO:0000313" key="1">
    <source>
        <dbReference type="EMBL" id="KAL0294028.1"/>
    </source>
</evidence>